<proteinExistence type="predicted"/>
<evidence type="ECO:0000256" key="3">
    <source>
        <dbReference type="ARBA" id="ARBA00023163"/>
    </source>
</evidence>
<dbReference type="InterPro" id="IPR039590">
    <property type="entry name" value="Dppa2/4"/>
</dbReference>
<dbReference type="Pfam" id="PF14047">
    <property type="entry name" value="DCR"/>
    <property type="match status" value="1"/>
</dbReference>
<evidence type="ECO:0000256" key="5">
    <source>
        <dbReference type="SAM" id="MobiDB-lite"/>
    </source>
</evidence>
<keyword evidence="8" id="KW-1185">Reference proteome</keyword>
<dbReference type="OMA" id="FCPKHSC"/>
<dbReference type="InterPro" id="IPR025892">
    <property type="entry name" value="Dppa2/4_central_dom"/>
</dbReference>
<evidence type="ECO:0000313" key="7">
    <source>
        <dbReference type="Ensembl" id="ENSCLAP00000012584.1"/>
    </source>
</evidence>
<dbReference type="PROSITE" id="PS50800">
    <property type="entry name" value="SAP"/>
    <property type="match status" value="1"/>
</dbReference>
<evidence type="ECO:0000256" key="2">
    <source>
        <dbReference type="ARBA" id="ARBA00023015"/>
    </source>
</evidence>
<dbReference type="Pfam" id="PF14049">
    <property type="entry name" value="Dppa2_A"/>
    <property type="match status" value="1"/>
</dbReference>
<dbReference type="AlphaFoldDB" id="A0A8C2VCF8"/>
<evidence type="ECO:0000259" key="6">
    <source>
        <dbReference type="PROSITE" id="PS50800"/>
    </source>
</evidence>
<keyword evidence="4" id="KW-0539">Nucleus</keyword>
<dbReference type="GO" id="GO:0003682">
    <property type="term" value="F:chromatin binding"/>
    <property type="evidence" value="ECO:0007669"/>
    <property type="project" value="InterPro"/>
</dbReference>
<evidence type="ECO:0000313" key="8">
    <source>
        <dbReference type="Proteomes" id="UP000694398"/>
    </source>
</evidence>
<evidence type="ECO:0000256" key="1">
    <source>
        <dbReference type="ARBA" id="ARBA00004123"/>
    </source>
</evidence>
<feature type="region of interest" description="Disordered" evidence="5">
    <location>
        <begin position="1"/>
        <end position="40"/>
    </location>
</feature>
<dbReference type="InterPro" id="IPR025891">
    <property type="entry name" value="Dppa2/4_C_dom"/>
</dbReference>
<dbReference type="InterPro" id="IPR003034">
    <property type="entry name" value="SAP_dom"/>
</dbReference>
<dbReference type="Proteomes" id="UP000694398">
    <property type="component" value="Unassembled WGS sequence"/>
</dbReference>
<name>A0A8C2VCF8_CHILA</name>
<dbReference type="Ensembl" id="ENSCLAT00000012732.1">
    <property type="protein sequence ID" value="ENSCLAP00000012584.1"/>
    <property type="gene ID" value="ENSCLAG00000008706.1"/>
</dbReference>
<protein>
    <submittedName>
        <fullName evidence="7">Developmental pluripotency associated 2</fullName>
    </submittedName>
</protein>
<gene>
    <name evidence="7" type="primary">DPPA2</name>
</gene>
<dbReference type="PANTHER" id="PTHR16073">
    <property type="entry name" value="DCR DOMAIN-CONTAINING PROTEIN"/>
    <property type="match status" value="1"/>
</dbReference>
<reference evidence="7" key="1">
    <citation type="submission" date="2025-08" db="UniProtKB">
        <authorList>
            <consortium name="Ensembl"/>
        </authorList>
    </citation>
    <scope>IDENTIFICATION</scope>
</reference>
<accession>A0A8C2VCF8</accession>
<dbReference type="GO" id="GO:0048731">
    <property type="term" value="P:system development"/>
    <property type="evidence" value="ECO:0007669"/>
    <property type="project" value="TreeGrafter"/>
</dbReference>
<evidence type="ECO:0000256" key="4">
    <source>
        <dbReference type="ARBA" id="ARBA00023242"/>
    </source>
</evidence>
<dbReference type="GO" id="GO:0005654">
    <property type="term" value="C:nucleoplasm"/>
    <property type="evidence" value="ECO:0007669"/>
    <property type="project" value="Ensembl"/>
</dbReference>
<comment type="subcellular location">
    <subcellularLocation>
        <location evidence="1">Nucleus</location>
    </subcellularLocation>
</comment>
<reference evidence="7" key="2">
    <citation type="submission" date="2025-09" db="UniProtKB">
        <authorList>
            <consortium name="Ensembl"/>
        </authorList>
    </citation>
    <scope>IDENTIFICATION</scope>
</reference>
<dbReference type="GeneTree" id="ENSGT00390000004871"/>
<keyword evidence="2" id="KW-0805">Transcription regulation</keyword>
<keyword evidence="3" id="KW-0804">Transcription</keyword>
<organism evidence="7 8">
    <name type="scientific">Chinchilla lanigera</name>
    <name type="common">Long-tailed chinchilla</name>
    <name type="synonym">Chinchilla villidera</name>
    <dbReference type="NCBI Taxonomy" id="34839"/>
    <lineage>
        <taxon>Eukaryota</taxon>
        <taxon>Metazoa</taxon>
        <taxon>Chordata</taxon>
        <taxon>Craniata</taxon>
        <taxon>Vertebrata</taxon>
        <taxon>Euteleostomi</taxon>
        <taxon>Mammalia</taxon>
        <taxon>Eutheria</taxon>
        <taxon>Euarchontoglires</taxon>
        <taxon>Glires</taxon>
        <taxon>Rodentia</taxon>
        <taxon>Hystricomorpha</taxon>
        <taxon>Chinchillidae</taxon>
        <taxon>Chinchilla</taxon>
    </lineage>
</organism>
<feature type="compositionally biased region" description="Low complexity" evidence="5">
    <location>
        <begin position="1"/>
        <end position="15"/>
    </location>
</feature>
<sequence>MEPSISSTAGAGSAGHLPQVKEELKPFPKPRSKAGVPPLPTVLPPVNEVSRDTLRSWCQQFNLSTDGQKIEVYLRLQRHVYPQQECDVPGTSREAKLHCTLRKRRTGSRKKSLVTSLDATLKEEEAGVVEVVTSAQESMLASWARIAARAGQPRAVTSCPMPSSVAAFLPQAPGGRWCVVHGQLRSADVAGWVRLQFRAGHTWVPDTPRRMIALILLPACTFPSPGTEDNTLCPECVQRNKKMMKKLIMREKMRHLVGDQNMSPQNMPP</sequence>
<feature type="domain" description="SAP" evidence="6">
    <location>
        <begin position="46"/>
        <end position="80"/>
    </location>
</feature>
<dbReference type="PANTHER" id="PTHR16073:SF10">
    <property type="entry name" value="DEVELOPMENTAL PLURIPOTENCY-ASSOCIATED PROTEIN 2"/>
    <property type="match status" value="1"/>
</dbReference>